<comment type="caution">
    <text evidence="1">The sequence shown here is derived from an EMBL/GenBank/DDBJ whole genome shotgun (WGS) entry which is preliminary data.</text>
</comment>
<evidence type="ECO:0000313" key="2">
    <source>
        <dbReference type="Proteomes" id="UP000239747"/>
    </source>
</evidence>
<dbReference type="AlphaFoldDB" id="A0A2S7UC93"/>
<proteinExistence type="predicted"/>
<dbReference type="Proteomes" id="UP000239747">
    <property type="component" value="Unassembled WGS sequence"/>
</dbReference>
<gene>
    <name evidence="1" type="ORF">BST92_08000</name>
</gene>
<protein>
    <recommendedName>
        <fullName evidence="3">Peptidase E</fullName>
    </recommendedName>
</protein>
<evidence type="ECO:0008006" key="3">
    <source>
        <dbReference type="Google" id="ProtNLM"/>
    </source>
</evidence>
<keyword evidence="2" id="KW-1185">Reference proteome</keyword>
<name>A0A2S7UC93_9FLAO</name>
<accession>A0A2S7UC93</accession>
<dbReference type="EMBL" id="MTPW01000001">
    <property type="protein sequence ID" value="PQJ31872.1"/>
    <property type="molecule type" value="Genomic_DNA"/>
</dbReference>
<dbReference type="InterPro" id="IPR046525">
    <property type="entry name" value="DUF6702"/>
</dbReference>
<evidence type="ECO:0000313" key="1">
    <source>
        <dbReference type="EMBL" id="PQJ31872.1"/>
    </source>
</evidence>
<dbReference type="Pfam" id="PF20420">
    <property type="entry name" value="DUF6702"/>
    <property type="match status" value="1"/>
</dbReference>
<reference evidence="1 2" key="1">
    <citation type="submission" date="2017-01" db="EMBL/GenBank/DDBJ databases">
        <title>Trade-off between light-utilization and light-protection in marine flavobacteria.</title>
        <authorList>
            <person name="Kumagai Y."/>
            <person name="Yoshizawa S."/>
            <person name="Kogure K."/>
            <person name="Iwasaki W."/>
        </authorList>
    </citation>
    <scope>NUCLEOTIDE SEQUENCE [LARGE SCALE GENOMIC DNA]</scope>
    <source>
        <strain evidence="1 2">KCTC 32109</strain>
    </source>
</reference>
<sequence>MTLIGLNPYFFMKYIFVFLMIPLLSQASYVDREVEDLRFRESVSSTAHKYYLSVSNVKYNAKVGALQMTSRFFIDDLEDVLSTRADENIILTEDGNLTKYKQLIGDYFTSRLRIKVDGELIPIDYLGSEIENDQLVLYIEIPVKREPLEIEMRFTALMELFEDQKNMVHFKIRGERKTLLMIAKKKIDSVKF</sequence>
<organism evidence="1 2">
    <name type="scientific">Nonlabens arenilitoris</name>
    <dbReference type="NCBI Taxonomy" id="1217969"/>
    <lineage>
        <taxon>Bacteria</taxon>
        <taxon>Pseudomonadati</taxon>
        <taxon>Bacteroidota</taxon>
        <taxon>Flavobacteriia</taxon>
        <taxon>Flavobacteriales</taxon>
        <taxon>Flavobacteriaceae</taxon>
        <taxon>Nonlabens</taxon>
    </lineage>
</organism>